<dbReference type="PANTHER" id="PTHR45982:SF1">
    <property type="entry name" value="REGULATOR OF CHROMOSOME CONDENSATION"/>
    <property type="match status" value="1"/>
</dbReference>
<dbReference type="Pfam" id="PF13540">
    <property type="entry name" value="RCC1_2"/>
    <property type="match status" value="1"/>
</dbReference>
<feature type="chain" id="PRO_5035219282" evidence="4">
    <location>
        <begin position="35"/>
        <end position="752"/>
    </location>
</feature>
<dbReference type="Pfam" id="PF00415">
    <property type="entry name" value="RCC1"/>
    <property type="match status" value="1"/>
</dbReference>
<dbReference type="OMA" id="LKCWGCN"/>
<sequence>MPLRRLAAAGRGGARAPSTLALGLLFTAQLGTCARRPPAPSPLDCHNRRARPGSLPRERDTSGALKCWGCNDGGQLGLGDDEPRGYSPETAPLLLPPVQLGLPASGLVAVSAGGCHTCALWRGGGLKCWGCNAWGQLGLGSSREAVGADGVSMGVQLPWVHLGTSERAAAVSAQGEAHTCVALHSGGAKCFGANSHGQLGYGDGLPRGSLENSMGDWLAALDFGEGERLKAIRTGGKHTCAVLASGALKCFGANQWGQLGLGDSATRGARARETPSALAAVPLGSGVRARDVVVGRHWTCVLVEQPRPAFSRALPSLGRWRAPARVPAERVVKCFGGNYFGELGYGDTRARGQTAETTGDRLAPLPLGEAVVALHGGGSGSHVCALLADGSYKCWGADEAGQLGLGIEVRQDAHFGDRAGEMSALPALALRGRPGSRVLAGAAGERHHCALLNEGDVKCWGDARSGALGYGDQRARGASAKTMGSFLPAVELAPSCDRSTNRDQSPPPSAPPCPPPPPSSPPAPPPSPPRPPPSPRPPPWPHQPPHQPPSPPSPPSPPRAPPSPSRAQLRSARHAVRAPTPSHQHHHEQSRSGSSFSASHWSAPEMAPPRASLVQLRVRAPPPSPMPPPPSVLVPAAPPPASPPPWRLPSSHGASNTWLKPAADALSLPAAYEARAENGSGAQAPRARSLSAHLPAVGAALALAFACTALFAAAGRLRRAYAVSASAQLAGRRRSGGEPEPPGSATGAAQLL</sequence>
<dbReference type="PANTHER" id="PTHR45982">
    <property type="entry name" value="REGULATOR OF CHROMOSOME CONDENSATION"/>
    <property type="match status" value="1"/>
</dbReference>
<feature type="repeat" description="RCC1" evidence="1">
    <location>
        <begin position="246"/>
        <end position="305"/>
    </location>
</feature>
<evidence type="ECO:0000313" key="6">
    <source>
        <dbReference type="Proteomes" id="UP000751190"/>
    </source>
</evidence>
<keyword evidence="4" id="KW-0732">Signal</keyword>
<comment type="caution">
    <text evidence="5">The sequence shown here is derived from an EMBL/GenBank/DDBJ whole genome shotgun (WGS) entry which is preliminary data.</text>
</comment>
<dbReference type="AlphaFoldDB" id="A0A8J5XWB5"/>
<feature type="region of interest" description="Disordered" evidence="2">
    <location>
        <begin position="727"/>
        <end position="752"/>
    </location>
</feature>
<dbReference type="GO" id="GO:0005085">
    <property type="term" value="F:guanyl-nucleotide exchange factor activity"/>
    <property type="evidence" value="ECO:0007669"/>
    <property type="project" value="TreeGrafter"/>
</dbReference>
<feature type="repeat" description="RCC1" evidence="1">
    <location>
        <begin position="390"/>
        <end position="454"/>
    </location>
</feature>
<evidence type="ECO:0000256" key="3">
    <source>
        <dbReference type="SAM" id="Phobius"/>
    </source>
</evidence>
<evidence type="ECO:0000256" key="4">
    <source>
        <dbReference type="SAM" id="SignalP"/>
    </source>
</evidence>
<keyword evidence="3" id="KW-0812">Transmembrane</keyword>
<keyword evidence="6" id="KW-1185">Reference proteome</keyword>
<feature type="transmembrane region" description="Helical" evidence="3">
    <location>
        <begin position="692"/>
        <end position="714"/>
    </location>
</feature>
<reference evidence="5" key="1">
    <citation type="submission" date="2021-05" db="EMBL/GenBank/DDBJ databases">
        <title>The genome of the haptophyte Pavlova lutheri (Diacronema luteri, Pavlovales) - a model for lipid biosynthesis in eukaryotic algae.</title>
        <authorList>
            <person name="Hulatt C.J."/>
            <person name="Posewitz M.C."/>
        </authorList>
    </citation>
    <scope>NUCLEOTIDE SEQUENCE</scope>
    <source>
        <strain evidence="5">NIVA-4/92</strain>
    </source>
</reference>
<dbReference type="InterPro" id="IPR051553">
    <property type="entry name" value="Ran_GTPase-activating"/>
</dbReference>
<dbReference type="SUPFAM" id="SSF50985">
    <property type="entry name" value="RCC1/BLIP-II"/>
    <property type="match status" value="1"/>
</dbReference>
<accession>A0A8J5XWB5</accession>
<feature type="compositionally biased region" description="Pro residues" evidence="2">
    <location>
        <begin position="620"/>
        <end position="647"/>
    </location>
</feature>
<keyword evidence="3" id="KW-0472">Membrane</keyword>
<dbReference type="OrthoDB" id="538768at2759"/>
<dbReference type="PRINTS" id="PR01217">
    <property type="entry name" value="PRICHEXTENSN"/>
</dbReference>
<dbReference type="GO" id="GO:0005737">
    <property type="term" value="C:cytoplasm"/>
    <property type="evidence" value="ECO:0007669"/>
    <property type="project" value="TreeGrafter"/>
</dbReference>
<feature type="compositionally biased region" description="Low complexity" evidence="2">
    <location>
        <begin position="591"/>
        <end position="602"/>
    </location>
</feature>
<feature type="region of interest" description="Disordered" evidence="2">
    <location>
        <begin position="41"/>
        <end position="61"/>
    </location>
</feature>
<feature type="signal peptide" evidence="4">
    <location>
        <begin position="1"/>
        <end position="34"/>
    </location>
</feature>
<evidence type="ECO:0000256" key="2">
    <source>
        <dbReference type="SAM" id="MobiDB-lite"/>
    </source>
</evidence>
<gene>
    <name evidence="5" type="ORF">KFE25_006152</name>
</gene>
<dbReference type="EMBL" id="JAGTXO010000002">
    <property type="protein sequence ID" value="KAG8469697.1"/>
    <property type="molecule type" value="Genomic_DNA"/>
</dbReference>
<feature type="repeat" description="RCC1" evidence="1">
    <location>
        <begin position="63"/>
        <end position="123"/>
    </location>
</feature>
<proteinExistence type="predicted"/>
<dbReference type="InterPro" id="IPR000408">
    <property type="entry name" value="Reg_chr_condens"/>
</dbReference>
<feature type="region of interest" description="Disordered" evidence="2">
    <location>
        <begin position="495"/>
        <end position="657"/>
    </location>
</feature>
<dbReference type="Proteomes" id="UP000751190">
    <property type="component" value="Unassembled WGS sequence"/>
</dbReference>
<dbReference type="Gene3D" id="2.130.10.30">
    <property type="entry name" value="Regulator of chromosome condensation 1/beta-lactamase-inhibitor protein II"/>
    <property type="match status" value="2"/>
</dbReference>
<protein>
    <submittedName>
        <fullName evidence="5">Uncharacterized protein</fullName>
    </submittedName>
</protein>
<organism evidence="5 6">
    <name type="scientific">Diacronema lutheri</name>
    <name type="common">Unicellular marine alga</name>
    <name type="synonym">Monochrysis lutheri</name>
    <dbReference type="NCBI Taxonomy" id="2081491"/>
    <lineage>
        <taxon>Eukaryota</taxon>
        <taxon>Haptista</taxon>
        <taxon>Haptophyta</taxon>
        <taxon>Pavlovophyceae</taxon>
        <taxon>Pavlovales</taxon>
        <taxon>Pavlovaceae</taxon>
        <taxon>Diacronema</taxon>
    </lineage>
</organism>
<dbReference type="PROSITE" id="PS50012">
    <property type="entry name" value="RCC1_3"/>
    <property type="match status" value="3"/>
</dbReference>
<feature type="compositionally biased region" description="Pro residues" evidence="2">
    <location>
        <begin position="505"/>
        <end position="564"/>
    </location>
</feature>
<name>A0A8J5XWB5_DIALT</name>
<evidence type="ECO:0000313" key="5">
    <source>
        <dbReference type="EMBL" id="KAG8469697.1"/>
    </source>
</evidence>
<evidence type="ECO:0000256" key="1">
    <source>
        <dbReference type="PROSITE-ProRule" id="PRU00235"/>
    </source>
</evidence>
<keyword evidence="3" id="KW-1133">Transmembrane helix</keyword>
<dbReference type="InterPro" id="IPR009091">
    <property type="entry name" value="RCC1/BLIP-II"/>
</dbReference>